<evidence type="ECO:0000313" key="9">
    <source>
        <dbReference type="Proteomes" id="UP001527099"/>
    </source>
</evidence>
<keyword evidence="2 5" id="KW-0808">Transferase</keyword>
<dbReference type="Gene3D" id="3.90.120.10">
    <property type="entry name" value="DNA Methylase, subunit A, domain 2"/>
    <property type="match status" value="1"/>
</dbReference>
<dbReference type="PANTHER" id="PTHR10629">
    <property type="entry name" value="CYTOSINE-SPECIFIC METHYLTRANSFERASE"/>
    <property type="match status" value="1"/>
</dbReference>
<keyword evidence="1 5" id="KW-0489">Methyltransferase</keyword>
<evidence type="ECO:0000256" key="1">
    <source>
        <dbReference type="ARBA" id="ARBA00022603"/>
    </source>
</evidence>
<keyword evidence="3 5" id="KW-0949">S-adenosyl-L-methionine</keyword>
<evidence type="ECO:0000256" key="3">
    <source>
        <dbReference type="ARBA" id="ARBA00022691"/>
    </source>
</evidence>
<dbReference type="EC" id="2.1.1.37" evidence="7"/>
<dbReference type="RefSeq" id="WP_268617537.1">
    <property type="nucleotide sequence ID" value="NZ_JAMDMX010000098.1"/>
</dbReference>
<dbReference type="GO" id="GO:0008168">
    <property type="term" value="F:methyltransferase activity"/>
    <property type="evidence" value="ECO:0007669"/>
    <property type="project" value="UniProtKB-KW"/>
</dbReference>
<dbReference type="Proteomes" id="UP001527099">
    <property type="component" value="Unassembled WGS sequence"/>
</dbReference>
<dbReference type="PANTHER" id="PTHR10629:SF52">
    <property type="entry name" value="DNA (CYTOSINE-5)-METHYLTRANSFERASE 1"/>
    <property type="match status" value="1"/>
</dbReference>
<evidence type="ECO:0000313" key="8">
    <source>
        <dbReference type="EMBL" id="MCY9696446.1"/>
    </source>
</evidence>
<keyword evidence="4" id="KW-0680">Restriction system</keyword>
<dbReference type="InterPro" id="IPR001525">
    <property type="entry name" value="C5_MeTfrase"/>
</dbReference>
<comment type="catalytic activity">
    <reaction evidence="7">
        <text>a 2'-deoxycytidine in DNA + S-adenosyl-L-methionine = a 5-methyl-2'-deoxycytidine in DNA + S-adenosyl-L-homocysteine + H(+)</text>
        <dbReference type="Rhea" id="RHEA:13681"/>
        <dbReference type="Rhea" id="RHEA-COMP:11369"/>
        <dbReference type="Rhea" id="RHEA-COMP:11370"/>
        <dbReference type="ChEBI" id="CHEBI:15378"/>
        <dbReference type="ChEBI" id="CHEBI:57856"/>
        <dbReference type="ChEBI" id="CHEBI:59789"/>
        <dbReference type="ChEBI" id="CHEBI:85452"/>
        <dbReference type="ChEBI" id="CHEBI:85454"/>
        <dbReference type="EC" id="2.1.1.37"/>
    </reaction>
</comment>
<dbReference type="InterPro" id="IPR018117">
    <property type="entry name" value="C5_DNA_meth_AS"/>
</dbReference>
<name>A0ABT4GJS7_9BACL</name>
<dbReference type="Pfam" id="PF00145">
    <property type="entry name" value="DNA_methylase"/>
    <property type="match status" value="1"/>
</dbReference>
<dbReference type="InterPro" id="IPR029063">
    <property type="entry name" value="SAM-dependent_MTases_sf"/>
</dbReference>
<evidence type="ECO:0000256" key="5">
    <source>
        <dbReference type="PROSITE-ProRule" id="PRU01016"/>
    </source>
</evidence>
<dbReference type="Gene3D" id="3.40.50.150">
    <property type="entry name" value="Vaccinia Virus protein VP39"/>
    <property type="match status" value="1"/>
</dbReference>
<evidence type="ECO:0000256" key="7">
    <source>
        <dbReference type="RuleBase" id="RU000417"/>
    </source>
</evidence>
<keyword evidence="9" id="KW-1185">Reference proteome</keyword>
<dbReference type="GO" id="GO:0032259">
    <property type="term" value="P:methylation"/>
    <property type="evidence" value="ECO:0007669"/>
    <property type="project" value="UniProtKB-KW"/>
</dbReference>
<accession>A0ABT4GJS7</accession>
<dbReference type="PROSITE" id="PS51679">
    <property type="entry name" value="SAM_MT_C5"/>
    <property type="match status" value="1"/>
</dbReference>
<evidence type="ECO:0000256" key="2">
    <source>
        <dbReference type="ARBA" id="ARBA00022679"/>
    </source>
</evidence>
<dbReference type="PRINTS" id="PR00105">
    <property type="entry name" value="C5METTRFRASE"/>
</dbReference>
<evidence type="ECO:0000256" key="6">
    <source>
        <dbReference type="RuleBase" id="RU000416"/>
    </source>
</evidence>
<comment type="similarity">
    <text evidence="5 6">Belongs to the class I-like SAM-binding methyltransferase superfamily. C5-methyltransferase family.</text>
</comment>
<protein>
    <recommendedName>
        <fullName evidence="7">Cytosine-specific methyltransferase</fullName>
        <ecNumber evidence="7">2.1.1.37</ecNumber>
    </recommendedName>
</protein>
<organism evidence="8 9">
    <name type="scientific">Paenibacillus alginolyticus</name>
    <dbReference type="NCBI Taxonomy" id="59839"/>
    <lineage>
        <taxon>Bacteria</taxon>
        <taxon>Bacillati</taxon>
        <taxon>Bacillota</taxon>
        <taxon>Bacilli</taxon>
        <taxon>Bacillales</taxon>
        <taxon>Paenibacillaceae</taxon>
        <taxon>Paenibacillus</taxon>
    </lineage>
</organism>
<evidence type="ECO:0000256" key="4">
    <source>
        <dbReference type="ARBA" id="ARBA00022747"/>
    </source>
</evidence>
<dbReference type="PROSITE" id="PS00094">
    <property type="entry name" value="C5_MTASE_1"/>
    <property type="match status" value="1"/>
</dbReference>
<dbReference type="InterPro" id="IPR050390">
    <property type="entry name" value="C5-Methyltransferase"/>
</dbReference>
<dbReference type="EMBL" id="JAMDMX010000098">
    <property type="protein sequence ID" value="MCY9696446.1"/>
    <property type="molecule type" value="Genomic_DNA"/>
</dbReference>
<dbReference type="SUPFAM" id="SSF53335">
    <property type="entry name" value="S-adenosyl-L-methionine-dependent methyltransferases"/>
    <property type="match status" value="1"/>
</dbReference>
<feature type="active site" evidence="5">
    <location>
        <position position="105"/>
    </location>
</feature>
<proteinExistence type="inferred from homology"/>
<reference evidence="8 9" key="1">
    <citation type="submission" date="2022-05" db="EMBL/GenBank/DDBJ databases">
        <title>Genome Sequencing of Bee-Associated Microbes.</title>
        <authorList>
            <person name="Dunlap C."/>
        </authorList>
    </citation>
    <scope>NUCLEOTIDE SEQUENCE [LARGE SCALE GENOMIC DNA]</scope>
    <source>
        <strain evidence="8 9">NRRL B-14421</strain>
    </source>
</reference>
<gene>
    <name evidence="8" type="ORF">M5X19_26610</name>
</gene>
<dbReference type="NCBIfam" id="TIGR00675">
    <property type="entry name" value="dcm"/>
    <property type="match status" value="1"/>
</dbReference>
<comment type="caution">
    <text evidence="8">The sequence shown here is derived from an EMBL/GenBank/DDBJ whole genome shotgun (WGS) entry which is preliminary data.</text>
</comment>
<sequence length="423" mass="48162">MSKFNTIDLFAGCGGLLEGFNASDLYHSVACVEWDRPPVENLIKRLKEKWGYQDAEQRVLHFDIQRTEELFSGWSDDPDFKSGIGLNKLMDSSGEIDVIIGGPPCQAYSLAGRIRDEHGMQNDYRNYLFESYLRVVERCQPKLFIFENVVGMLSASPDGTPIPDLIRKAFNEAGYDIVDDIRNKAVIDLTEYGVPQNRKRVILLGVRRDYFEEPTSQILDLFYDSILPKYKVKEKETVIDAIGDLPKIIPCDTENSNSRVSHCVVGNDLTIKNHIPRFHNERDINIFTELAQDIVDGTFKYVSTNSLKELYTEKTGKESNVHKYYVLREGEQSNTIPAHLYKDGLRHIHPDPTQARSITVREAARLQTFDDDYEFIGSAGSQYKMIGNAVPPRFAHVLALAVSEILTNKYKNYIMQKDISSVV</sequence>